<evidence type="ECO:0000256" key="2">
    <source>
        <dbReference type="ARBA" id="ARBA00022679"/>
    </source>
</evidence>
<dbReference type="InterPro" id="IPR039369">
    <property type="entry name" value="LacA-like"/>
</dbReference>
<comment type="caution">
    <text evidence="7">The sequence shown here is derived from an EMBL/GenBank/DDBJ whole genome shotgun (WGS) entry which is preliminary data.</text>
</comment>
<dbReference type="SUPFAM" id="SSF51161">
    <property type="entry name" value="Trimeric LpxA-like enzymes"/>
    <property type="match status" value="1"/>
</dbReference>
<name>A0A9D1QPX6_9LACO</name>
<evidence type="ECO:0000259" key="6">
    <source>
        <dbReference type="SMART" id="SM01266"/>
    </source>
</evidence>
<sequence length="195" mass="21262">MLAGKPYNPRSKELVALQKMAHQLDRQYNQTDDEDERLAIIDQLLPNHGQHVYFAGPIHFDYGRFTTIGNDTFANFNLTVLDSCPVIIGDHCMFGPNVTIVTATHPLLADQRNPHVDNNGNVQIAEYASPVTIGDNVWFGANVTVLPGVTIGDNAVIGAGAVVSRDIPANCVAVGVPAKDIREITEADRLADWPY</sequence>
<evidence type="ECO:0000313" key="7">
    <source>
        <dbReference type="EMBL" id="HIW70801.1"/>
    </source>
</evidence>
<organism evidence="7 8">
    <name type="scientific">Candidatus Limosilactobacillus merdipullorum</name>
    <dbReference type="NCBI Taxonomy" id="2838653"/>
    <lineage>
        <taxon>Bacteria</taxon>
        <taxon>Bacillati</taxon>
        <taxon>Bacillota</taxon>
        <taxon>Bacilli</taxon>
        <taxon>Lactobacillales</taxon>
        <taxon>Lactobacillaceae</taxon>
        <taxon>Limosilactobacillus</taxon>
    </lineage>
</organism>
<comment type="similarity">
    <text evidence="1 5">Belongs to the transferase hexapeptide repeat family.</text>
</comment>
<evidence type="ECO:0000256" key="4">
    <source>
        <dbReference type="ARBA" id="ARBA00023315"/>
    </source>
</evidence>
<reference evidence="7" key="2">
    <citation type="submission" date="2021-04" db="EMBL/GenBank/DDBJ databases">
        <authorList>
            <person name="Gilroy R."/>
        </authorList>
    </citation>
    <scope>NUCLEOTIDE SEQUENCE</scope>
    <source>
        <strain evidence="7">ChiHejej3B27-2180</strain>
    </source>
</reference>
<dbReference type="InterPro" id="IPR011004">
    <property type="entry name" value="Trimer_LpxA-like_sf"/>
</dbReference>
<dbReference type="Pfam" id="PF14602">
    <property type="entry name" value="Hexapep_2"/>
    <property type="match status" value="1"/>
</dbReference>
<dbReference type="CDD" id="cd03357">
    <property type="entry name" value="LbH_MAT_GAT"/>
    <property type="match status" value="1"/>
</dbReference>
<dbReference type="InterPro" id="IPR024688">
    <property type="entry name" value="Mac_dom"/>
</dbReference>
<keyword evidence="2 5" id="KW-0808">Transferase</keyword>
<dbReference type="PANTHER" id="PTHR43017">
    <property type="entry name" value="GALACTOSIDE O-ACETYLTRANSFERASE"/>
    <property type="match status" value="1"/>
</dbReference>
<dbReference type="EC" id="2.3.1.-" evidence="5"/>
<dbReference type="Pfam" id="PF12464">
    <property type="entry name" value="Mac"/>
    <property type="match status" value="1"/>
</dbReference>
<feature type="domain" description="Maltose/galactoside acetyltransferase" evidence="6">
    <location>
        <begin position="1"/>
        <end position="50"/>
    </location>
</feature>
<dbReference type="PANTHER" id="PTHR43017:SF1">
    <property type="entry name" value="ACETYLTRANSFERASE YJL218W-RELATED"/>
    <property type="match status" value="1"/>
</dbReference>
<dbReference type="Proteomes" id="UP000886878">
    <property type="component" value="Unassembled WGS sequence"/>
</dbReference>
<accession>A0A9D1QPX6</accession>
<dbReference type="EMBL" id="DXGK01000116">
    <property type="protein sequence ID" value="HIW70801.1"/>
    <property type="molecule type" value="Genomic_DNA"/>
</dbReference>
<dbReference type="GO" id="GO:0008870">
    <property type="term" value="F:galactoside O-acetyltransferase activity"/>
    <property type="evidence" value="ECO:0007669"/>
    <property type="project" value="TreeGrafter"/>
</dbReference>
<dbReference type="Gene3D" id="2.160.10.10">
    <property type="entry name" value="Hexapeptide repeat proteins"/>
    <property type="match status" value="1"/>
</dbReference>
<evidence type="ECO:0000313" key="8">
    <source>
        <dbReference type="Proteomes" id="UP000886878"/>
    </source>
</evidence>
<protein>
    <recommendedName>
        <fullName evidence="5">Acetyltransferase</fullName>
        <ecNumber evidence="5">2.3.1.-</ecNumber>
    </recommendedName>
</protein>
<gene>
    <name evidence="7" type="ORF">H9876_05490</name>
</gene>
<proteinExistence type="inferred from homology"/>
<evidence type="ECO:0000256" key="1">
    <source>
        <dbReference type="ARBA" id="ARBA00007274"/>
    </source>
</evidence>
<keyword evidence="4 5" id="KW-0012">Acyltransferase</keyword>
<reference evidence="7" key="1">
    <citation type="journal article" date="2021" name="PeerJ">
        <title>Extensive microbial diversity within the chicken gut microbiome revealed by metagenomics and culture.</title>
        <authorList>
            <person name="Gilroy R."/>
            <person name="Ravi A."/>
            <person name="Getino M."/>
            <person name="Pursley I."/>
            <person name="Horton D.L."/>
            <person name="Alikhan N.F."/>
            <person name="Baker D."/>
            <person name="Gharbi K."/>
            <person name="Hall N."/>
            <person name="Watson M."/>
            <person name="Adriaenssens E.M."/>
            <person name="Foster-Nyarko E."/>
            <person name="Jarju S."/>
            <person name="Secka A."/>
            <person name="Antonio M."/>
            <person name="Oren A."/>
            <person name="Chaudhuri R.R."/>
            <person name="La Ragione R."/>
            <person name="Hildebrand F."/>
            <person name="Pallen M.J."/>
        </authorList>
    </citation>
    <scope>NUCLEOTIDE SEQUENCE</scope>
    <source>
        <strain evidence="7">ChiHejej3B27-2180</strain>
    </source>
</reference>
<evidence type="ECO:0000256" key="5">
    <source>
        <dbReference type="RuleBase" id="RU367021"/>
    </source>
</evidence>
<dbReference type="SMART" id="SM01266">
    <property type="entry name" value="Mac"/>
    <property type="match status" value="1"/>
</dbReference>
<evidence type="ECO:0000256" key="3">
    <source>
        <dbReference type="ARBA" id="ARBA00022737"/>
    </source>
</evidence>
<dbReference type="FunFam" id="2.160.10.10:FF:000025">
    <property type="entry name" value="Hexapeptide-repeat containing-acetyltransferase"/>
    <property type="match status" value="1"/>
</dbReference>
<dbReference type="AlphaFoldDB" id="A0A9D1QPX6"/>
<dbReference type="Pfam" id="PF00132">
    <property type="entry name" value="Hexapep"/>
    <property type="match status" value="1"/>
</dbReference>
<keyword evidence="3" id="KW-0677">Repeat</keyword>
<dbReference type="InterPro" id="IPR001451">
    <property type="entry name" value="Hexapep"/>
</dbReference>